<dbReference type="Proteomes" id="UP000612808">
    <property type="component" value="Unassembled WGS sequence"/>
</dbReference>
<evidence type="ECO:0000313" key="6">
    <source>
        <dbReference type="EMBL" id="GID15903.1"/>
    </source>
</evidence>
<reference evidence="6" key="1">
    <citation type="submission" date="2021-01" db="EMBL/GenBank/DDBJ databases">
        <title>Whole genome shotgun sequence of Actinocatenispora rupis NBRC 107355.</title>
        <authorList>
            <person name="Komaki H."/>
            <person name="Tamura T."/>
        </authorList>
    </citation>
    <scope>NUCLEOTIDE SEQUENCE</scope>
    <source>
        <strain evidence="6">NBRC 107355</strain>
    </source>
</reference>
<sequence>MAGRDDTIWLRPERAGVGRPAERSRAQVTTAALALADRHGLDAVSMRRVAAELGTGPGSLYRYVATRDELLDLMVDATAAEYRLGPATGETIDDLVAVAEQARAIMRRHPWLPGLLTARPVLGPHGALVLEYVLGVLADQPADTRTKLELFGVLMGLTAQFTQHELSADPAGAQRQATYLTHLAGTGDFPQLAAVLAAESGDRQPSADPFRSVLPRVLAGLLGT</sequence>
<dbReference type="RefSeq" id="WP_203664407.1">
    <property type="nucleotide sequence ID" value="NZ_BAAAZM010000004.1"/>
</dbReference>
<evidence type="ECO:0000256" key="3">
    <source>
        <dbReference type="ARBA" id="ARBA00023163"/>
    </source>
</evidence>
<protein>
    <submittedName>
        <fullName evidence="6">TetR family transcriptional regulator</fullName>
    </submittedName>
</protein>
<dbReference type="EMBL" id="BOMB01000049">
    <property type="protein sequence ID" value="GID15903.1"/>
    <property type="molecule type" value="Genomic_DNA"/>
</dbReference>
<feature type="domain" description="HTH tetR-type" evidence="5">
    <location>
        <begin position="22"/>
        <end position="82"/>
    </location>
</feature>
<gene>
    <name evidence="6" type="ORF">Aru02nite_67920</name>
</gene>
<dbReference type="GO" id="GO:0045892">
    <property type="term" value="P:negative regulation of DNA-templated transcription"/>
    <property type="evidence" value="ECO:0007669"/>
    <property type="project" value="InterPro"/>
</dbReference>
<evidence type="ECO:0000256" key="2">
    <source>
        <dbReference type="ARBA" id="ARBA00023125"/>
    </source>
</evidence>
<dbReference type="SUPFAM" id="SSF48498">
    <property type="entry name" value="Tetracyclin repressor-like, C-terminal domain"/>
    <property type="match status" value="1"/>
</dbReference>
<dbReference type="PANTHER" id="PTHR30055">
    <property type="entry name" value="HTH-TYPE TRANSCRIPTIONAL REGULATOR RUTR"/>
    <property type="match status" value="1"/>
</dbReference>
<accession>A0A8J3JJ32</accession>
<evidence type="ECO:0000256" key="1">
    <source>
        <dbReference type="ARBA" id="ARBA00023015"/>
    </source>
</evidence>
<keyword evidence="1" id="KW-0805">Transcription regulation</keyword>
<organism evidence="6 7">
    <name type="scientific">Actinocatenispora rupis</name>
    <dbReference type="NCBI Taxonomy" id="519421"/>
    <lineage>
        <taxon>Bacteria</taxon>
        <taxon>Bacillati</taxon>
        <taxon>Actinomycetota</taxon>
        <taxon>Actinomycetes</taxon>
        <taxon>Micromonosporales</taxon>
        <taxon>Micromonosporaceae</taxon>
        <taxon>Actinocatenispora</taxon>
    </lineage>
</organism>
<dbReference type="PANTHER" id="PTHR30055:SF151">
    <property type="entry name" value="TRANSCRIPTIONAL REGULATORY PROTEIN"/>
    <property type="match status" value="1"/>
</dbReference>
<keyword evidence="2 4" id="KW-0238">DNA-binding</keyword>
<dbReference type="InterPro" id="IPR050109">
    <property type="entry name" value="HTH-type_TetR-like_transc_reg"/>
</dbReference>
<dbReference type="InterPro" id="IPR001647">
    <property type="entry name" value="HTH_TetR"/>
</dbReference>
<dbReference type="GO" id="GO:0003700">
    <property type="term" value="F:DNA-binding transcription factor activity"/>
    <property type="evidence" value="ECO:0007669"/>
    <property type="project" value="TreeGrafter"/>
</dbReference>
<dbReference type="Gene3D" id="1.10.357.10">
    <property type="entry name" value="Tetracycline Repressor, domain 2"/>
    <property type="match status" value="1"/>
</dbReference>
<keyword evidence="7" id="KW-1185">Reference proteome</keyword>
<dbReference type="SUPFAM" id="SSF46689">
    <property type="entry name" value="Homeodomain-like"/>
    <property type="match status" value="1"/>
</dbReference>
<evidence type="ECO:0000313" key="7">
    <source>
        <dbReference type="Proteomes" id="UP000612808"/>
    </source>
</evidence>
<comment type="caution">
    <text evidence="6">The sequence shown here is derived from an EMBL/GenBank/DDBJ whole genome shotgun (WGS) entry which is preliminary data.</text>
</comment>
<name>A0A8J3JJ32_9ACTN</name>
<dbReference type="InterPro" id="IPR004111">
    <property type="entry name" value="Repressor_TetR_C"/>
</dbReference>
<evidence type="ECO:0000256" key="4">
    <source>
        <dbReference type="PROSITE-ProRule" id="PRU00335"/>
    </source>
</evidence>
<dbReference type="AlphaFoldDB" id="A0A8J3JJ32"/>
<proteinExistence type="predicted"/>
<evidence type="ECO:0000259" key="5">
    <source>
        <dbReference type="PROSITE" id="PS50977"/>
    </source>
</evidence>
<dbReference type="InterPro" id="IPR009057">
    <property type="entry name" value="Homeodomain-like_sf"/>
</dbReference>
<dbReference type="GO" id="GO:0000976">
    <property type="term" value="F:transcription cis-regulatory region binding"/>
    <property type="evidence" value="ECO:0007669"/>
    <property type="project" value="TreeGrafter"/>
</dbReference>
<dbReference type="InterPro" id="IPR036271">
    <property type="entry name" value="Tet_transcr_reg_TetR-rel_C_sf"/>
</dbReference>
<keyword evidence="3" id="KW-0804">Transcription</keyword>
<dbReference type="Pfam" id="PF02909">
    <property type="entry name" value="TetR_C_1"/>
    <property type="match status" value="1"/>
</dbReference>
<dbReference type="Gene3D" id="1.10.10.60">
    <property type="entry name" value="Homeodomain-like"/>
    <property type="match status" value="1"/>
</dbReference>
<dbReference type="PROSITE" id="PS50977">
    <property type="entry name" value="HTH_TETR_2"/>
    <property type="match status" value="1"/>
</dbReference>
<feature type="DNA-binding region" description="H-T-H motif" evidence="4">
    <location>
        <begin position="45"/>
        <end position="64"/>
    </location>
</feature>
<dbReference type="Pfam" id="PF00440">
    <property type="entry name" value="TetR_N"/>
    <property type="match status" value="1"/>
</dbReference>